<reference evidence="5 6" key="1">
    <citation type="submission" date="2018-11" db="EMBL/GenBank/DDBJ databases">
        <title>Genome assembly of Steccherinum ochraceum LE-BIN_3174, the white-rot fungus of the Steccherinaceae family (The Residual Polyporoid clade, Polyporales, Basidiomycota).</title>
        <authorList>
            <person name="Fedorova T.V."/>
            <person name="Glazunova O.A."/>
            <person name="Landesman E.O."/>
            <person name="Moiseenko K.V."/>
            <person name="Psurtseva N.V."/>
            <person name="Savinova O.S."/>
            <person name="Shakhova N.V."/>
            <person name="Tyazhelova T.V."/>
            <person name="Vasina D.V."/>
        </authorList>
    </citation>
    <scope>NUCLEOTIDE SEQUENCE [LARGE SCALE GENOMIC DNA]</scope>
    <source>
        <strain evidence="5 6">LE-BIN_3174</strain>
    </source>
</reference>
<evidence type="ECO:0000256" key="1">
    <source>
        <dbReference type="ARBA" id="ARBA00004123"/>
    </source>
</evidence>
<feature type="region of interest" description="Disordered" evidence="3">
    <location>
        <begin position="1"/>
        <end position="169"/>
    </location>
</feature>
<feature type="compositionally biased region" description="Polar residues" evidence="3">
    <location>
        <begin position="373"/>
        <end position="403"/>
    </location>
</feature>
<feature type="domain" description="RanBD1" evidence="4">
    <location>
        <begin position="629"/>
        <end position="704"/>
    </location>
</feature>
<feature type="compositionally biased region" description="Low complexity" evidence="3">
    <location>
        <begin position="466"/>
        <end position="480"/>
    </location>
</feature>
<dbReference type="Pfam" id="PF00638">
    <property type="entry name" value="Ran_BP1"/>
    <property type="match status" value="1"/>
</dbReference>
<comment type="caution">
    <text evidence="5">The sequence shown here is derived from an EMBL/GenBank/DDBJ whole genome shotgun (WGS) entry which is preliminary data.</text>
</comment>
<dbReference type="AlphaFoldDB" id="A0A4V2MXW5"/>
<dbReference type="GO" id="GO:0005634">
    <property type="term" value="C:nucleus"/>
    <property type="evidence" value="ECO:0007669"/>
    <property type="project" value="UniProtKB-SubCell"/>
</dbReference>
<gene>
    <name evidence="5" type="ORF">EIP91_005493</name>
</gene>
<organism evidence="5 6">
    <name type="scientific">Steccherinum ochraceum</name>
    <dbReference type="NCBI Taxonomy" id="92696"/>
    <lineage>
        <taxon>Eukaryota</taxon>
        <taxon>Fungi</taxon>
        <taxon>Dikarya</taxon>
        <taxon>Basidiomycota</taxon>
        <taxon>Agaricomycotina</taxon>
        <taxon>Agaricomycetes</taxon>
        <taxon>Polyporales</taxon>
        <taxon>Steccherinaceae</taxon>
        <taxon>Steccherinum</taxon>
    </lineage>
</organism>
<feature type="compositionally biased region" description="Low complexity" evidence="3">
    <location>
        <begin position="133"/>
        <end position="148"/>
    </location>
</feature>
<feature type="region of interest" description="Disordered" evidence="3">
    <location>
        <begin position="198"/>
        <end position="348"/>
    </location>
</feature>
<dbReference type="EMBL" id="RWJN01000003">
    <property type="protein sequence ID" value="TCD71727.1"/>
    <property type="molecule type" value="Genomic_DNA"/>
</dbReference>
<feature type="compositionally biased region" description="Basic and acidic residues" evidence="3">
    <location>
        <begin position="296"/>
        <end position="323"/>
    </location>
</feature>
<evidence type="ECO:0000256" key="2">
    <source>
        <dbReference type="ARBA" id="ARBA00023242"/>
    </source>
</evidence>
<dbReference type="Gene3D" id="2.30.29.30">
    <property type="entry name" value="Pleckstrin-homology domain (PH domain)/Phosphotyrosine-binding domain (PTB)"/>
    <property type="match status" value="1"/>
</dbReference>
<dbReference type="STRING" id="92696.A0A4V2MXW5"/>
<dbReference type="InterPro" id="IPR045255">
    <property type="entry name" value="RanBP1-like"/>
</dbReference>
<comment type="subcellular location">
    <subcellularLocation>
        <location evidence="1">Nucleus</location>
    </subcellularLocation>
</comment>
<sequence>MVSTPPTEPTHSEETGSNTGKSVVPEEQMEGGPNDDAGEQETEAGGTGLATPPSDMEVEKSKVSRKREREVSLEPSTPQAISVEIDAPSSAQRDRDRRTPAKKNRTSAQLDSTAEQDEDGQDALILDESDPASRSTPPTGSGSSRTPPLENGDSAAPLAAEVSASPPHETKVRLISRGVKDLNWKSLGGASEKLAAVVSGQSADESTAMDHEDESPSLTQEATNVPSGASTQLTDDSPAQAVEATSTSEQAEDPVAPPPTHLPFPSAESSHPSPPPSPPSTGSPLVPSLLPSALEEDVKSGQKRKLGDRTVSERHIPGDIGERKGKRVSPPPTVEETEETPHKEDVAKPKLSGFMAYASTSSPFAAVKKTNAFASSSKPSAFGQSKSTAITAWSPTSPTASNQSPPAPSTPFSFSPTASPSKASAFSPSTSIVSPTAPSTDSASASPTSATILTPQAHAPQKRTGFEAFASTSSPFASAAKRPKSPPPAPAPAFASSSNSHGHGLGFGFGHHLGKTTKRPGSPARTSVFGSSSSNAFSAYASSGSPFKSAFSTASSSSSSSGPSVLDPPAREGSPLNGNTRGGSVFGSAGEDKDEGDSDQAKVSFGDRLRASKDAEDDDSDEAGGAQKVELTEQEVVTGEEDEETVFQTRGKLYELASNQWKERGTGTLKLNVRRYDSSGARLVMRKEAVYTVLLNAPLFKGMKCVAAQDPRYVRFSLVENGSTTHYNLRVSSAKIAEELLDEIEAHIPTE</sequence>
<keyword evidence="6" id="KW-1185">Reference proteome</keyword>
<feature type="compositionally biased region" description="Basic and acidic residues" evidence="3">
    <location>
        <begin position="339"/>
        <end position="348"/>
    </location>
</feature>
<dbReference type="PANTHER" id="PTHR23138">
    <property type="entry name" value="RAN BINDING PROTEIN"/>
    <property type="match status" value="1"/>
</dbReference>
<dbReference type="PANTHER" id="PTHR23138:SF142">
    <property type="entry name" value="RAN-BINDING PROTEIN 3B-RELATED"/>
    <property type="match status" value="1"/>
</dbReference>
<dbReference type="PROSITE" id="PS50196">
    <property type="entry name" value="RANBD1"/>
    <property type="match status" value="1"/>
</dbReference>
<feature type="compositionally biased region" description="Acidic residues" evidence="3">
    <location>
        <begin position="114"/>
        <end position="130"/>
    </location>
</feature>
<dbReference type="InterPro" id="IPR011993">
    <property type="entry name" value="PH-like_dom_sf"/>
</dbReference>
<protein>
    <recommendedName>
        <fullName evidence="4">RanBD1 domain-containing protein</fullName>
    </recommendedName>
</protein>
<dbReference type="Proteomes" id="UP000292702">
    <property type="component" value="Unassembled WGS sequence"/>
</dbReference>
<name>A0A4V2MXW5_9APHY</name>
<keyword evidence="2" id="KW-0539">Nucleus</keyword>
<evidence type="ECO:0000313" key="6">
    <source>
        <dbReference type="Proteomes" id="UP000292702"/>
    </source>
</evidence>
<feature type="compositionally biased region" description="Low complexity" evidence="3">
    <location>
        <begin position="282"/>
        <end position="292"/>
    </location>
</feature>
<proteinExistence type="predicted"/>
<dbReference type="SUPFAM" id="SSF50729">
    <property type="entry name" value="PH domain-like"/>
    <property type="match status" value="1"/>
</dbReference>
<dbReference type="InterPro" id="IPR000156">
    <property type="entry name" value="Ran_bind_dom"/>
</dbReference>
<feature type="compositionally biased region" description="Polar residues" evidence="3">
    <location>
        <begin position="216"/>
        <end position="249"/>
    </location>
</feature>
<dbReference type="OrthoDB" id="185618at2759"/>
<feature type="compositionally biased region" description="Low complexity" evidence="3">
    <location>
        <begin position="527"/>
        <end position="564"/>
    </location>
</feature>
<dbReference type="SMART" id="SM00160">
    <property type="entry name" value="RanBD"/>
    <property type="match status" value="1"/>
</dbReference>
<feature type="compositionally biased region" description="Pro residues" evidence="3">
    <location>
        <begin position="272"/>
        <end position="281"/>
    </location>
</feature>
<feature type="region of interest" description="Disordered" evidence="3">
    <location>
        <begin position="373"/>
        <end position="630"/>
    </location>
</feature>
<evidence type="ECO:0000256" key="3">
    <source>
        <dbReference type="SAM" id="MobiDB-lite"/>
    </source>
</evidence>
<feature type="compositionally biased region" description="Low complexity" evidence="3">
    <location>
        <begin position="410"/>
        <end position="451"/>
    </location>
</feature>
<feature type="compositionally biased region" description="Basic and acidic residues" evidence="3">
    <location>
        <begin position="605"/>
        <end position="614"/>
    </location>
</feature>
<evidence type="ECO:0000313" key="5">
    <source>
        <dbReference type="EMBL" id="TCD71727.1"/>
    </source>
</evidence>
<accession>A0A4V2MXW5</accession>
<feature type="compositionally biased region" description="Low complexity" evidence="3">
    <location>
        <begin position="492"/>
        <end position="502"/>
    </location>
</feature>
<feature type="compositionally biased region" description="Basic and acidic residues" evidence="3">
    <location>
        <begin position="57"/>
        <end position="72"/>
    </location>
</feature>
<evidence type="ECO:0000259" key="4">
    <source>
        <dbReference type="PROSITE" id="PS50196"/>
    </source>
</evidence>